<sequence length="191" mass="21748">MKIGDQIKKLRENENLSQEKLAHQLHITRQAVYKWENDKGYPDIQNLINLSEVFEISLDELIKGDHTFQKNIKVKGGTGLFSNRGLLSSLNYFSLFFAPFVFPIITIIAGTAEIKKHGKRALISQLIPVPVYTFMILFFHLTTYLGIPEEGTAIFEISGTIFVILTLLCVAIWNVVQGVKLLRRQKNDGRQ</sequence>
<evidence type="ECO:0000256" key="1">
    <source>
        <dbReference type="ARBA" id="ARBA00023125"/>
    </source>
</evidence>
<dbReference type="SMART" id="SM00530">
    <property type="entry name" value="HTH_XRE"/>
    <property type="match status" value="1"/>
</dbReference>
<evidence type="ECO:0000259" key="3">
    <source>
        <dbReference type="PROSITE" id="PS50943"/>
    </source>
</evidence>
<dbReference type="PANTHER" id="PTHR46558">
    <property type="entry name" value="TRACRIPTIONAL REGULATORY PROTEIN-RELATED-RELATED"/>
    <property type="match status" value="1"/>
</dbReference>
<gene>
    <name evidence="4" type="ORF">DT065_00995</name>
</gene>
<feature type="transmembrane region" description="Helical" evidence="2">
    <location>
        <begin position="92"/>
        <end position="114"/>
    </location>
</feature>
<keyword evidence="2" id="KW-0472">Membrane</keyword>
<dbReference type="PROSITE" id="PS50943">
    <property type="entry name" value="HTH_CROC1"/>
    <property type="match status" value="1"/>
</dbReference>
<dbReference type="OrthoDB" id="9812495at2"/>
<dbReference type="AlphaFoldDB" id="A0A345BUV3"/>
<feature type="transmembrane region" description="Helical" evidence="2">
    <location>
        <begin position="126"/>
        <end position="147"/>
    </location>
</feature>
<dbReference type="GO" id="GO:0003677">
    <property type="term" value="F:DNA binding"/>
    <property type="evidence" value="ECO:0007669"/>
    <property type="project" value="UniProtKB-KW"/>
</dbReference>
<dbReference type="SUPFAM" id="SSF47413">
    <property type="entry name" value="lambda repressor-like DNA-binding domains"/>
    <property type="match status" value="1"/>
</dbReference>
<proteinExistence type="predicted"/>
<evidence type="ECO:0000313" key="5">
    <source>
        <dbReference type="Proteomes" id="UP000252100"/>
    </source>
</evidence>
<name>A0A345BUV3_9BACI</name>
<dbReference type="InterPro" id="IPR010982">
    <property type="entry name" value="Lambda_DNA-bd_dom_sf"/>
</dbReference>
<dbReference type="RefSeq" id="WP_114370084.1">
    <property type="nucleotide sequence ID" value="NZ_CP031092.1"/>
</dbReference>
<feature type="transmembrane region" description="Helical" evidence="2">
    <location>
        <begin position="153"/>
        <end position="176"/>
    </location>
</feature>
<protein>
    <submittedName>
        <fullName evidence="4">XRE family transcriptional regulator</fullName>
    </submittedName>
</protein>
<reference evidence="4 5" key="1">
    <citation type="journal article" date="2018" name="J. Microbiol.">
        <title>Salicibibacter kimchii gen. nov., sp. nov., a moderately halophilic and alkalitolerant bacterium in the family Bacillaceae, isolated from kimchi.</title>
        <authorList>
            <person name="Jang J.Y."/>
            <person name="Oh Y.J."/>
            <person name="Lim S.K."/>
            <person name="Park H.K."/>
            <person name="Lee C."/>
            <person name="Kim J.Y."/>
            <person name="Lee M.A."/>
            <person name="Choi H.J."/>
        </authorList>
    </citation>
    <scope>NUCLEOTIDE SEQUENCE [LARGE SCALE GENOMIC DNA]</scope>
    <source>
        <strain evidence="4 5">NKC1-1</strain>
    </source>
</reference>
<accession>A0A345BUV3</accession>
<dbReference type="Pfam" id="PF01381">
    <property type="entry name" value="HTH_3"/>
    <property type="match status" value="1"/>
</dbReference>
<feature type="domain" description="HTH cro/C1-type" evidence="3">
    <location>
        <begin position="7"/>
        <end position="61"/>
    </location>
</feature>
<dbReference type="PANTHER" id="PTHR46558:SF15">
    <property type="entry name" value="HELIX-TURN-HELIX DOMAIN PROTEIN"/>
    <property type="match status" value="1"/>
</dbReference>
<evidence type="ECO:0000256" key="2">
    <source>
        <dbReference type="SAM" id="Phobius"/>
    </source>
</evidence>
<dbReference type="CDD" id="cd00093">
    <property type="entry name" value="HTH_XRE"/>
    <property type="match status" value="1"/>
</dbReference>
<dbReference type="KEGG" id="rue:DT065_00995"/>
<organism evidence="4 5">
    <name type="scientific">Salicibibacter kimchii</name>
    <dbReference type="NCBI Taxonomy" id="2099786"/>
    <lineage>
        <taxon>Bacteria</taxon>
        <taxon>Bacillati</taxon>
        <taxon>Bacillota</taxon>
        <taxon>Bacilli</taxon>
        <taxon>Bacillales</taxon>
        <taxon>Bacillaceae</taxon>
        <taxon>Salicibibacter</taxon>
    </lineage>
</organism>
<keyword evidence="2" id="KW-0812">Transmembrane</keyword>
<dbReference type="Proteomes" id="UP000252100">
    <property type="component" value="Chromosome"/>
</dbReference>
<dbReference type="InterPro" id="IPR001387">
    <property type="entry name" value="Cro/C1-type_HTH"/>
</dbReference>
<dbReference type="EMBL" id="CP031092">
    <property type="protein sequence ID" value="AXF54734.1"/>
    <property type="molecule type" value="Genomic_DNA"/>
</dbReference>
<dbReference type="Gene3D" id="1.10.260.40">
    <property type="entry name" value="lambda repressor-like DNA-binding domains"/>
    <property type="match status" value="1"/>
</dbReference>
<evidence type="ECO:0000313" key="4">
    <source>
        <dbReference type="EMBL" id="AXF54734.1"/>
    </source>
</evidence>
<keyword evidence="5" id="KW-1185">Reference proteome</keyword>
<keyword evidence="2" id="KW-1133">Transmembrane helix</keyword>
<keyword evidence="1" id="KW-0238">DNA-binding</keyword>